<dbReference type="KEGG" id="mou:OU421_06730"/>
<feature type="transmembrane region" description="Helical" evidence="1">
    <location>
        <begin position="37"/>
        <end position="58"/>
    </location>
</feature>
<proteinExistence type="predicted"/>
<organism evidence="2 3">
    <name type="scientific">Methanogenium organophilum</name>
    <dbReference type="NCBI Taxonomy" id="2199"/>
    <lineage>
        <taxon>Archaea</taxon>
        <taxon>Methanobacteriati</taxon>
        <taxon>Methanobacteriota</taxon>
        <taxon>Stenosarchaea group</taxon>
        <taxon>Methanomicrobia</taxon>
        <taxon>Methanomicrobiales</taxon>
        <taxon>Methanomicrobiaceae</taxon>
        <taxon>Methanogenium</taxon>
    </lineage>
</organism>
<evidence type="ECO:0000256" key="1">
    <source>
        <dbReference type="SAM" id="Phobius"/>
    </source>
</evidence>
<keyword evidence="3" id="KW-1185">Reference proteome</keyword>
<keyword evidence="1" id="KW-0472">Membrane</keyword>
<evidence type="ECO:0000313" key="3">
    <source>
        <dbReference type="Proteomes" id="UP001163096"/>
    </source>
</evidence>
<feature type="transmembrane region" description="Helical" evidence="1">
    <location>
        <begin position="94"/>
        <end position="111"/>
    </location>
</feature>
<feature type="transmembrane region" description="Helical" evidence="1">
    <location>
        <begin position="132"/>
        <end position="148"/>
    </location>
</feature>
<feature type="transmembrane region" description="Helical" evidence="1">
    <location>
        <begin position="12"/>
        <end position="31"/>
    </location>
</feature>
<dbReference type="GeneID" id="76834782"/>
<feature type="transmembrane region" description="Helical" evidence="1">
    <location>
        <begin position="160"/>
        <end position="180"/>
    </location>
</feature>
<dbReference type="EMBL" id="CP113361">
    <property type="protein sequence ID" value="WAI00133.1"/>
    <property type="molecule type" value="Genomic_DNA"/>
</dbReference>
<keyword evidence="1" id="KW-0812">Transmembrane</keyword>
<protein>
    <submittedName>
        <fullName evidence="2">Uncharacterized protein</fullName>
    </submittedName>
</protein>
<gene>
    <name evidence="2" type="ORF">OU421_06730</name>
</gene>
<evidence type="ECO:0000313" key="2">
    <source>
        <dbReference type="EMBL" id="WAI00133.1"/>
    </source>
</evidence>
<name>A0A9X9S243_METOG</name>
<dbReference type="AlphaFoldDB" id="A0A9X9S243"/>
<reference evidence="2" key="1">
    <citation type="submission" date="2022-11" db="EMBL/GenBank/DDBJ databases">
        <title>Complete genome sequence of Methanogenium organophilum DSM 3596.</title>
        <authorList>
            <person name="Chen S.-C."/>
            <person name="Lai S.-J."/>
            <person name="You Y.-T."/>
        </authorList>
    </citation>
    <scope>NUCLEOTIDE SEQUENCE</scope>
    <source>
        <strain evidence="2">DSM 3596</strain>
    </source>
</reference>
<accession>A0A9X9S243</accession>
<dbReference type="Proteomes" id="UP001163096">
    <property type="component" value="Chromosome"/>
</dbReference>
<sequence>MLEKKSMKQMWWGIIFGLLFIVAAVAAWLISGGTADTMGLTVLVVLGILMIILTVVKIKADRRYFLVMAVIGVVMVVTGTLGMLTGAIPAEGGSLISGGLVMILCGGLWLARHKEEKIVDERSQKIGTYGTALSWYIIFMAVVILYWLDMLGVLEVQASTILGGLMFLMIGSALFFQWYFNRQGDVY</sequence>
<keyword evidence="1" id="KW-1133">Transmembrane helix</keyword>
<feature type="transmembrane region" description="Helical" evidence="1">
    <location>
        <begin position="65"/>
        <end position="88"/>
    </location>
</feature>
<dbReference type="RefSeq" id="WP_268185306.1">
    <property type="nucleotide sequence ID" value="NZ_CP113361.1"/>
</dbReference>